<dbReference type="InterPro" id="IPR058592">
    <property type="entry name" value="Gtf3_C"/>
</dbReference>
<accession>A0A1V9R9F0</accession>
<evidence type="ECO:0000313" key="5">
    <source>
        <dbReference type="Proteomes" id="UP000192575"/>
    </source>
</evidence>
<dbReference type="EMBL" id="NBEF01000025">
    <property type="protein sequence ID" value="OQQ89790.1"/>
    <property type="molecule type" value="Genomic_DNA"/>
</dbReference>
<dbReference type="Pfam" id="PF26334">
    <property type="entry name" value="Gtf3_N"/>
    <property type="match status" value="1"/>
</dbReference>
<feature type="domain" description="Glucosyltransferase 3-like C-terminal" evidence="3">
    <location>
        <begin position="176"/>
        <end position="334"/>
    </location>
</feature>
<evidence type="ECO:0008006" key="6">
    <source>
        <dbReference type="Google" id="ProtNLM"/>
    </source>
</evidence>
<evidence type="ECO:0000313" key="4">
    <source>
        <dbReference type="EMBL" id="OQQ89790.1"/>
    </source>
</evidence>
<evidence type="ECO:0000259" key="3">
    <source>
        <dbReference type="Pfam" id="PF26337"/>
    </source>
</evidence>
<reference evidence="4 5" key="1">
    <citation type="submission" date="2017-03" db="EMBL/GenBank/DDBJ databases">
        <title>Phylogenomics and comparative genomics of Lactobacillus salivarius, a mammalian gut commensal.</title>
        <authorList>
            <person name="Harris H.M."/>
        </authorList>
    </citation>
    <scope>NUCLEOTIDE SEQUENCE [LARGE SCALE GENOMIC DNA]</scope>
    <source>
        <strain evidence="4 5">JCM 1047</strain>
    </source>
</reference>
<organism evidence="4 5">
    <name type="scientific">Ligilactobacillus salivarius</name>
    <dbReference type="NCBI Taxonomy" id="1624"/>
    <lineage>
        <taxon>Bacteria</taxon>
        <taxon>Bacillati</taxon>
        <taxon>Bacillota</taxon>
        <taxon>Bacilli</taxon>
        <taxon>Lactobacillales</taxon>
        <taxon>Lactobacillaceae</taxon>
        <taxon>Ligilactobacillus</taxon>
    </lineage>
</organism>
<keyword evidence="1" id="KW-0808">Transferase</keyword>
<gene>
    <name evidence="4" type="ORF">B6U56_08075</name>
</gene>
<dbReference type="Proteomes" id="UP000192575">
    <property type="component" value="Unassembled WGS sequence"/>
</dbReference>
<protein>
    <recommendedName>
        <fullName evidence="6">Galactofuranosyltransferase</fullName>
    </recommendedName>
</protein>
<dbReference type="PIRSF" id="PIRSF007023">
    <property type="entry name" value="UDP-Galf_transf"/>
    <property type="match status" value="1"/>
</dbReference>
<evidence type="ECO:0000259" key="2">
    <source>
        <dbReference type="Pfam" id="PF26334"/>
    </source>
</evidence>
<dbReference type="RefSeq" id="WP_081535092.1">
    <property type="nucleotide sequence ID" value="NZ_NBEF01000025.1"/>
</dbReference>
<feature type="domain" description="Glucosyltransferase 3-like N-terminal" evidence="2">
    <location>
        <begin position="2"/>
        <end position="155"/>
    </location>
</feature>
<dbReference type="Gene3D" id="3.40.50.2000">
    <property type="entry name" value="Glycogen Phosphorylase B"/>
    <property type="match status" value="2"/>
</dbReference>
<sequence length="347" mass="40410">MKKYIVSIYDDSEYNAGPKAKKDVEDILVEDNFEKISLKFKLNNSLKSKILKIKYKYIDIPLSLSKIEKNSIVFLQYPAYSSFILKIIIKKLKEKSRKLFYIVHDVESLRLFRDKPEYHHEERSLLNMADGLIVHNQKMRKWLIKDGITVPMVDIKVFDYLNDKIDRQSTSFDKSICFAGNLSKSSFLEEVETKYELDLYGMYPAKEYKNGVKYKGAYPPSELGKQLTQNFGLIWDGDSVEECNGIYGEYMQYNNPHKFSLYLSLGIPVIIWEKAALAKFVKENNIGITIANLKDLDRILDNITYEEYKRMKKNSEEIGNSVRQGKFTKTAVEELIRKVDNLGDITK</sequence>
<dbReference type="InterPro" id="IPR058591">
    <property type="entry name" value="Gtf3_N"/>
</dbReference>
<comment type="caution">
    <text evidence="4">The sequence shown here is derived from an EMBL/GenBank/DDBJ whole genome shotgun (WGS) entry which is preliminary data.</text>
</comment>
<evidence type="ECO:0000256" key="1">
    <source>
        <dbReference type="ARBA" id="ARBA00022679"/>
    </source>
</evidence>
<proteinExistence type="predicted"/>
<dbReference type="AlphaFoldDB" id="A0A1V9R9F0"/>
<name>A0A1V9R9F0_9LACO</name>
<dbReference type="Pfam" id="PF26337">
    <property type="entry name" value="Gtf3_C"/>
    <property type="match status" value="1"/>
</dbReference>